<keyword evidence="2" id="KW-1133">Transmembrane helix</keyword>
<organism evidence="3 4">
    <name type="scientific">Entotheonella factor</name>
    <dbReference type="NCBI Taxonomy" id="1429438"/>
    <lineage>
        <taxon>Bacteria</taxon>
        <taxon>Pseudomonadati</taxon>
        <taxon>Nitrospinota/Tectimicrobiota group</taxon>
        <taxon>Candidatus Tectimicrobiota</taxon>
        <taxon>Candidatus Entotheonellia</taxon>
        <taxon>Candidatus Entotheonellales</taxon>
        <taxon>Candidatus Entotheonellaceae</taxon>
        <taxon>Candidatus Entotheonella</taxon>
    </lineage>
</organism>
<reference evidence="3 4" key="1">
    <citation type="journal article" date="2014" name="Nature">
        <title>An environmental bacterial taxon with a large and distinct metabolic repertoire.</title>
        <authorList>
            <person name="Wilson M.C."/>
            <person name="Mori T."/>
            <person name="Ruckert C."/>
            <person name="Uria A.R."/>
            <person name="Helf M.J."/>
            <person name="Takada K."/>
            <person name="Gernert C."/>
            <person name="Steffens U.A."/>
            <person name="Heycke N."/>
            <person name="Schmitt S."/>
            <person name="Rinke C."/>
            <person name="Helfrich E.J."/>
            <person name="Brachmann A.O."/>
            <person name="Gurgui C."/>
            <person name="Wakimoto T."/>
            <person name="Kracht M."/>
            <person name="Crusemann M."/>
            <person name="Hentschel U."/>
            <person name="Abe I."/>
            <person name="Matsunaga S."/>
            <person name="Kalinowski J."/>
            <person name="Takeyama H."/>
            <person name="Piel J."/>
        </authorList>
    </citation>
    <scope>NUCLEOTIDE SEQUENCE [LARGE SCALE GENOMIC DNA]</scope>
    <source>
        <strain evidence="4">TSY1</strain>
    </source>
</reference>
<protein>
    <recommendedName>
        <fullName evidence="5">t-SNARE coiled-coil homology domain-containing protein</fullName>
    </recommendedName>
</protein>
<keyword evidence="1" id="KW-0175">Coiled coil</keyword>
<evidence type="ECO:0000256" key="2">
    <source>
        <dbReference type="SAM" id="Phobius"/>
    </source>
</evidence>
<keyword evidence="4" id="KW-1185">Reference proteome</keyword>
<dbReference type="EMBL" id="AZHW01001132">
    <property type="protein sequence ID" value="ETW94016.1"/>
    <property type="molecule type" value="Genomic_DNA"/>
</dbReference>
<dbReference type="HOGENOM" id="CLU_108387_0_0_7"/>
<accession>W4L9K2</accession>
<name>W4L9K2_ENTF1</name>
<dbReference type="Proteomes" id="UP000019141">
    <property type="component" value="Unassembled WGS sequence"/>
</dbReference>
<feature type="coiled-coil region" evidence="1">
    <location>
        <begin position="102"/>
        <end position="129"/>
    </location>
</feature>
<comment type="caution">
    <text evidence="3">The sequence shown here is derived from an EMBL/GenBank/DDBJ whole genome shotgun (WGS) entry which is preliminary data.</text>
</comment>
<dbReference type="SUPFAM" id="SSF58113">
    <property type="entry name" value="Apolipoprotein A-I"/>
    <property type="match status" value="1"/>
</dbReference>
<evidence type="ECO:0000313" key="4">
    <source>
        <dbReference type="Proteomes" id="UP000019141"/>
    </source>
</evidence>
<evidence type="ECO:0000313" key="3">
    <source>
        <dbReference type="EMBL" id="ETW94016.1"/>
    </source>
</evidence>
<dbReference type="AlphaFoldDB" id="W4L9K2"/>
<proteinExistence type="predicted"/>
<sequence length="152" mass="18355">MAEDYVSQDQHRADMAELRLEQTNALASLDKRTELIAQDLIAFRREVDDRFDRMNEQMTDRFSRMEEQMTDRFSRMEEQMTDRFSRMEEQMTDRFDRVADRFDRVADRFDRMEEQISDLRQDMRHLQTAVQRQMWALIAVVAGGVIKVLFFP</sequence>
<evidence type="ECO:0000256" key="1">
    <source>
        <dbReference type="SAM" id="Coils"/>
    </source>
</evidence>
<evidence type="ECO:0008006" key="5">
    <source>
        <dbReference type="Google" id="ProtNLM"/>
    </source>
</evidence>
<keyword evidence="2" id="KW-0472">Membrane</keyword>
<keyword evidence="2" id="KW-0812">Transmembrane</keyword>
<feature type="transmembrane region" description="Helical" evidence="2">
    <location>
        <begin position="134"/>
        <end position="151"/>
    </location>
</feature>
<dbReference type="Gene3D" id="1.20.120.20">
    <property type="entry name" value="Apolipoprotein"/>
    <property type="match status" value="1"/>
</dbReference>
<gene>
    <name evidence="3" type="ORF">ETSY1_36735</name>
</gene>